<accession>A0A0K2TAT6</accession>
<dbReference type="AlphaFoldDB" id="A0A0K2TAT6"/>
<organism evidence="1">
    <name type="scientific">Lepeophtheirus salmonis</name>
    <name type="common">Salmon louse</name>
    <name type="synonym">Caligus salmonis</name>
    <dbReference type="NCBI Taxonomy" id="72036"/>
    <lineage>
        <taxon>Eukaryota</taxon>
        <taxon>Metazoa</taxon>
        <taxon>Ecdysozoa</taxon>
        <taxon>Arthropoda</taxon>
        <taxon>Crustacea</taxon>
        <taxon>Multicrustacea</taxon>
        <taxon>Hexanauplia</taxon>
        <taxon>Copepoda</taxon>
        <taxon>Siphonostomatoida</taxon>
        <taxon>Caligidae</taxon>
        <taxon>Lepeophtheirus</taxon>
    </lineage>
</organism>
<sequence length="106" mass="12108">MLEKKKISVKEAKLGPQGLKKTAQVNPIKSMRVHARDLRISEFQIEQNVKNIKSTIALEQIETSKFLEVKVTQIKLRDITQMSVICCYFLGNMIFEGGVCSPEYTF</sequence>
<evidence type="ECO:0000313" key="1">
    <source>
        <dbReference type="EMBL" id="CDW22915.1"/>
    </source>
</evidence>
<proteinExistence type="predicted"/>
<reference evidence="1" key="1">
    <citation type="submission" date="2014-05" db="EMBL/GenBank/DDBJ databases">
        <authorList>
            <person name="Chronopoulou M."/>
        </authorList>
    </citation>
    <scope>NUCLEOTIDE SEQUENCE</scope>
    <source>
        <tissue evidence="1">Whole organism</tissue>
    </source>
</reference>
<protein>
    <submittedName>
        <fullName evidence="1">Uncharacterized protein</fullName>
    </submittedName>
</protein>
<dbReference type="EMBL" id="HACA01005554">
    <property type="protein sequence ID" value="CDW22915.1"/>
    <property type="molecule type" value="Transcribed_RNA"/>
</dbReference>
<name>A0A0K2TAT6_LEPSM</name>